<dbReference type="OrthoDB" id="4030632at2"/>
<dbReference type="PANTHER" id="PTHR21064:SF6">
    <property type="entry name" value="AMINOGLYCOSIDE PHOSPHOTRANSFERASE DOMAIN-CONTAINING PROTEIN"/>
    <property type="match status" value="1"/>
</dbReference>
<comment type="similarity">
    <text evidence="1">Belongs to the pseudomonas-type ThrB family.</text>
</comment>
<evidence type="ECO:0000256" key="1">
    <source>
        <dbReference type="ARBA" id="ARBA00038240"/>
    </source>
</evidence>
<proteinExistence type="inferred from homology"/>
<dbReference type="InterPro" id="IPR050249">
    <property type="entry name" value="Pseudomonas-type_ThrB"/>
</dbReference>
<organism evidence="3 4">
    <name type="scientific">Peribacillus deserti</name>
    <dbReference type="NCBI Taxonomy" id="673318"/>
    <lineage>
        <taxon>Bacteria</taxon>
        <taxon>Bacillati</taxon>
        <taxon>Bacillota</taxon>
        <taxon>Bacilli</taxon>
        <taxon>Bacillales</taxon>
        <taxon>Bacillaceae</taxon>
        <taxon>Peribacillus</taxon>
    </lineage>
</organism>
<name>A0A2N5M2C4_9BACI</name>
<dbReference type="RefSeq" id="WP_101644774.1">
    <property type="nucleotide sequence ID" value="NZ_PGUY01000058.1"/>
</dbReference>
<dbReference type="InterPro" id="IPR002575">
    <property type="entry name" value="Aminoglycoside_PTrfase"/>
</dbReference>
<gene>
    <name evidence="3" type="ORF">CUU66_18135</name>
</gene>
<protein>
    <recommendedName>
        <fullName evidence="2">Aminoglycoside phosphotransferase domain-containing protein</fullName>
    </recommendedName>
</protein>
<reference evidence="3 4" key="1">
    <citation type="submission" date="2017-11" db="EMBL/GenBank/DDBJ databases">
        <title>Comparitive Functional Genomics of Dry Heat Resistant strains isolated from the Viking Spacecraft.</title>
        <authorList>
            <person name="Seuylemezian A."/>
            <person name="Cooper K."/>
            <person name="Vaishampayan P."/>
        </authorList>
    </citation>
    <scope>NUCLEOTIDE SEQUENCE [LARGE SCALE GENOMIC DNA]</scope>
    <source>
        <strain evidence="3 4">V1-29</strain>
    </source>
</reference>
<dbReference type="PANTHER" id="PTHR21064">
    <property type="entry name" value="AMINOGLYCOSIDE PHOSPHOTRANSFERASE DOMAIN-CONTAINING PROTEIN-RELATED"/>
    <property type="match status" value="1"/>
</dbReference>
<evidence type="ECO:0000259" key="2">
    <source>
        <dbReference type="Pfam" id="PF01636"/>
    </source>
</evidence>
<dbReference type="Proteomes" id="UP000234748">
    <property type="component" value="Unassembled WGS sequence"/>
</dbReference>
<dbReference type="AlphaFoldDB" id="A0A2N5M2C4"/>
<evidence type="ECO:0000313" key="3">
    <source>
        <dbReference type="EMBL" id="PLT28518.1"/>
    </source>
</evidence>
<dbReference type="GO" id="GO:0004413">
    <property type="term" value="F:homoserine kinase activity"/>
    <property type="evidence" value="ECO:0007669"/>
    <property type="project" value="TreeGrafter"/>
</dbReference>
<dbReference type="InterPro" id="IPR011009">
    <property type="entry name" value="Kinase-like_dom_sf"/>
</dbReference>
<dbReference type="SUPFAM" id="SSF56112">
    <property type="entry name" value="Protein kinase-like (PK-like)"/>
    <property type="match status" value="1"/>
</dbReference>
<dbReference type="EMBL" id="PGUY01000058">
    <property type="protein sequence ID" value="PLT28518.1"/>
    <property type="molecule type" value="Genomic_DNA"/>
</dbReference>
<keyword evidence="4" id="KW-1185">Reference proteome</keyword>
<feature type="domain" description="Aminoglycoside phosphotransferase" evidence="2">
    <location>
        <begin position="32"/>
        <end position="243"/>
    </location>
</feature>
<dbReference type="Pfam" id="PF01636">
    <property type="entry name" value="APH"/>
    <property type="match status" value="1"/>
</dbReference>
<evidence type="ECO:0000313" key="4">
    <source>
        <dbReference type="Proteomes" id="UP000234748"/>
    </source>
</evidence>
<dbReference type="Gene3D" id="3.90.1200.10">
    <property type="match status" value="1"/>
</dbReference>
<sequence>MELNVANVFSEDLLQKGCKLYYGSTETLKKLGDFENYIYEVKVEGESRILRFVHSSHRSHELIEAEVEWVEYLYKNGASVYRHFVSANGCLIEPLEAADGTVFYVSSFEKLPGRQIAWKEVEKNLKIAYSWGKSLGLLNRLSKTYNNVKCFRPQWDEEELFDIEQYKPDITKHILNYRDEILLQISTLPKNSDTYGLIHSDLHHGNFLYDQGRIHIFDFDDSAYHWFASDIAMPLYYIVMQRDFTTKETRQEFIHAFITSFLEGYSTENILPEKLAESIPLFLKLRDVVLLSVLYKKFDFEKLDDHDRLFFNTVKDRVDRKETIVTFDKEVIKNIR</sequence>
<accession>A0A2N5M2C4</accession>
<comment type="caution">
    <text evidence="3">The sequence shown here is derived from an EMBL/GenBank/DDBJ whole genome shotgun (WGS) entry which is preliminary data.</text>
</comment>
<dbReference type="GO" id="GO:0009088">
    <property type="term" value="P:threonine biosynthetic process"/>
    <property type="evidence" value="ECO:0007669"/>
    <property type="project" value="TreeGrafter"/>
</dbReference>